<dbReference type="InterPro" id="IPR011990">
    <property type="entry name" value="TPR-like_helical_dom_sf"/>
</dbReference>
<organism evidence="9 10">
    <name type="scientific">Chitinophaga silvatica</name>
    <dbReference type="NCBI Taxonomy" id="2282649"/>
    <lineage>
        <taxon>Bacteria</taxon>
        <taxon>Pseudomonadati</taxon>
        <taxon>Bacteroidota</taxon>
        <taxon>Chitinophagia</taxon>
        <taxon>Chitinophagales</taxon>
        <taxon>Chitinophagaceae</taxon>
        <taxon>Chitinophaga</taxon>
    </lineage>
</organism>
<evidence type="ECO:0000256" key="6">
    <source>
        <dbReference type="SAM" id="SignalP"/>
    </source>
</evidence>
<dbReference type="InterPro" id="IPR012944">
    <property type="entry name" value="SusD_RagB_dom"/>
</dbReference>
<dbReference type="PROSITE" id="PS51257">
    <property type="entry name" value="PROKAR_LIPOPROTEIN"/>
    <property type="match status" value="1"/>
</dbReference>
<feature type="signal peptide" evidence="6">
    <location>
        <begin position="1"/>
        <end position="22"/>
    </location>
</feature>
<feature type="chain" id="PRO_5017651199" evidence="6">
    <location>
        <begin position="23"/>
        <end position="481"/>
    </location>
</feature>
<gene>
    <name evidence="9" type="ORF">DVR12_19270</name>
</gene>
<dbReference type="EMBL" id="QPMM01000010">
    <property type="protein sequence ID" value="RFS20700.1"/>
    <property type="molecule type" value="Genomic_DNA"/>
</dbReference>
<dbReference type="InterPro" id="IPR033985">
    <property type="entry name" value="SusD-like_N"/>
</dbReference>
<dbReference type="Pfam" id="PF14322">
    <property type="entry name" value="SusD-like_3"/>
    <property type="match status" value="1"/>
</dbReference>
<evidence type="ECO:0000256" key="3">
    <source>
        <dbReference type="ARBA" id="ARBA00022729"/>
    </source>
</evidence>
<dbReference type="Proteomes" id="UP000260644">
    <property type="component" value="Unassembled WGS sequence"/>
</dbReference>
<feature type="domain" description="SusD-like N-terminal" evidence="8">
    <location>
        <begin position="36"/>
        <end position="234"/>
    </location>
</feature>
<evidence type="ECO:0000256" key="4">
    <source>
        <dbReference type="ARBA" id="ARBA00023136"/>
    </source>
</evidence>
<dbReference type="CDD" id="cd08977">
    <property type="entry name" value="SusD"/>
    <property type="match status" value="1"/>
</dbReference>
<evidence type="ECO:0000259" key="7">
    <source>
        <dbReference type="Pfam" id="PF07980"/>
    </source>
</evidence>
<evidence type="ECO:0000256" key="5">
    <source>
        <dbReference type="ARBA" id="ARBA00023237"/>
    </source>
</evidence>
<sequence length="481" mass="53141">MMKKLKYILPLLAVIGITACQKDLLSALPTTDIPDTKAFDTPDRIASQAAGLYSVLKHGKFMGGKVLIANEVRGEDYTNERSNNVTLFATWKMVATGESQEVKEIWSQGYKTINSVNVFLAGMNAKGTSVAGKEASDSYIGEAKFIRGLSYFQLLQLYARPYINGAGNQPGLILYWEPHTVAGVYTRARSTVAESYSQIIRDLDSSETLLPKEAATATRANAFSAIALKTRVYLYMGMWDKVITEANKLVPATAPFESDAGYQLESNLRTVFSGKYTGEEAIFTLPNSEATNDFPGTQTQMAYYFNPAPLGGNREYNLRPEGIIGDAFWKATDTRRKLITTASGKNYMNKYISPDPYTDYIQVIRYAEILLNLAEARVRSTNALDPQAIALLNAVHGRSDATTIFTAASFDSPQDLINTILKEKHIELLGEGFRAMELTRLGLTIPTKSSIIPPTTPTTNNYVWPISSDELVYNKGCKDNY</sequence>
<evidence type="ECO:0000256" key="2">
    <source>
        <dbReference type="ARBA" id="ARBA00006275"/>
    </source>
</evidence>
<feature type="domain" description="RagB/SusD" evidence="7">
    <location>
        <begin position="349"/>
        <end position="441"/>
    </location>
</feature>
<keyword evidence="3 6" id="KW-0732">Signal</keyword>
<name>A0A3E1Y6Z4_9BACT</name>
<evidence type="ECO:0000313" key="10">
    <source>
        <dbReference type="Proteomes" id="UP000260644"/>
    </source>
</evidence>
<keyword evidence="10" id="KW-1185">Reference proteome</keyword>
<dbReference type="Gene3D" id="1.25.40.390">
    <property type="match status" value="1"/>
</dbReference>
<reference evidence="9 10" key="1">
    <citation type="submission" date="2018-07" db="EMBL/GenBank/DDBJ databases">
        <title>Chitinophaga K2CV101002-2 sp. nov., isolated from a monsoon evergreen broad-leaved forest soil.</title>
        <authorList>
            <person name="Lv Y."/>
        </authorList>
    </citation>
    <scope>NUCLEOTIDE SEQUENCE [LARGE SCALE GENOMIC DNA]</scope>
    <source>
        <strain evidence="9 10">GDMCC 1.1288</strain>
    </source>
</reference>
<dbReference type="SUPFAM" id="SSF48452">
    <property type="entry name" value="TPR-like"/>
    <property type="match status" value="1"/>
</dbReference>
<dbReference type="GO" id="GO:0009279">
    <property type="term" value="C:cell outer membrane"/>
    <property type="evidence" value="ECO:0007669"/>
    <property type="project" value="UniProtKB-SubCell"/>
</dbReference>
<keyword evidence="5" id="KW-0998">Cell outer membrane</keyword>
<evidence type="ECO:0000256" key="1">
    <source>
        <dbReference type="ARBA" id="ARBA00004442"/>
    </source>
</evidence>
<protein>
    <submittedName>
        <fullName evidence="9">RagB/SusD family nutrient uptake outer membrane protein</fullName>
    </submittedName>
</protein>
<proteinExistence type="inferred from homology"/>
<evidence type="ECO:0000259" key="8">
    <source>
        <dbReference type="Pfam" id="PF14322"/>
    </source>
</evidence>
<comment type="subcellular location">
    <subcellularLocation>
        <location evidence="1">Cell outer membrane</location>
    </subcellularLocation>
</comment>
<comment type="similarity">
    <text evidence="2">Belongs to the SusD family.</text>
</comment>
<dbReference type="Pfam" id="PF07980">
    <property type="entry name" value="SusD_RagB"/>
    <property type="match status" value="1"/>
</dbReference>
<accession>A0A3E1Y6Z4</accession>
<evidence type="ECO:0000313" key="9">
    <source>
        <dbReference type="EMBL" id="RFS20700.1"/>
    </source>
</evidence>
<comment type="caution">
    <text evidence="9">The sequence shown here is derived from an EMBL/GenBank/DDBJ whole genome shotgun (WGS) entry which is preliminary data.</text>
</comment>
<keyword evidence="4" id="KW-0472">Membrane</keyword>
<dbReference type="AlphaFoldDB" id="A0A3E1Y6Z4"/>